<keyword evidence="3" id="KW-1185">Reference proteome</keyword>
<feature type="region of interest" description="Disordered" evidence="1">
    <location>
        <begin position="102"/>
        <end position="129"/>
    </location>
</feature>
<evidence type="ECO:0000256" key="1">
    <source>
        <dbReference type="SAM" id="MobiDB-lite"/>
    </source>
</evidence>
<sequence>MQWIMAKATKPGPETPTYAEGTHPSRAEACVLADGFEDLFAVLIAWQNDLMADGEYITAYAMPAVVTQAGYVAAETLAAWDEGDERAIRLDYEHGGWIKVAPDHEARPKGRPPFPPALEAPKRRKEITR</sequence>
<dbReference type="RefSeq" id="WP_070015314.1">
    <property type="nucleotide sequence ID" value="NZ_LJGW01000091.1"/>
</dbReference>
<feature type="region of interest" description="Disordered" evidence="1">
    <location>
        <begin position="1"/>
        <end position="20"/>
    </location>
</feature>
<dbReference type="AlphaFoldDB" id="A0A1E7LAI9"/>
<gene>
    <name evidence="2" type="ORF">AN218_04575</name>
</gene>
<proteinExistence type="predicted"/>
<protein>
    <submittedName>
        <fullName evidence="2">Uncharacterized protein</fullName>
    </submittedName>
</protein>
<evidence type="ECO:0000313" key="2">
    <source>
        <dbReference type="EMBL" id="OEV13227.1"/>
    </source>
</evidence>
<dbReference type="Proteomes" id="UP000176005">
    <property type="component" value="Unassembled WGS sequence"/>
</dbReference>
<reference evidence="2 3" key="1">
    <citation type="journal article" date="2016" name="Front. Microbiol.">
        <title>Comparative Genomics Analysis of Streptomyces Species Reveals Their Adaptation to the Marine Environment and Their Diversity at the Genomic Level.</title>
        <authorList>
            <person name="Tian X."/>
            <person name="Zhang Z."/>
            <person name="Yang T."/>
            <person name="Chen M."/>
            <person name="Li J."/>
            <person name="Chen F."/>
            <person name="Yang J."/>
            <person name="Li W."/>
            <person name="Zhang B."/>
            <person name="Zhang Z."/>
            <person name="Wu J."/>
            <person name="Zhang C."/>
            <person name="Long L."/>
            <person name="Xiao J."/>
        </authorList>
    </citation>
    <scope>NUCLEOTIDE SEQUENCE [LARGE SCALE GENOMIC DNA]</scope>
    <source>
        <strain evidence="2 3">SCSIO 10429</strain>
    </source>
</reference>
<accession>A0A1E7LAI9</accession>
<dbReference type="EMBL" id="LJGW01000091">
    <property type="protein sequence ID" value="OEV13227.1"/>
    <property type="molecule type" value="Genomic_DNA"/>
</dbReference>
<name>A0A1E7LAI9_9ACTN</name>
<comment type="caution">
    <text evidence="2">The sequence shown here is derived from an EMBL/GenBank/DDBJ whole genome shotgun (WGS) entry which is preliminary data.</text>
</comment>
<evidence type="ECO:0000313" key="3">
    <source>
        <dbReference type="Proteomes" id="UP000176005"/>
    </source>
</evidence>
<organism evidence="2 3">
    <name type="scientific">Streptomyces nanshensis</name>
    <dbReference type="NCBI Taxonomy" id="518642"/>
    <lineage>
        <taxon>Bacteria</taxon>
        <taxon>Bacillati</taxon>
        <taxon>Actinomycetota</taxon>
        <taxon>Actinomycetes</taxon>
        <taxon>Kitasatosporales</taxon>
        <taxon>Streptomycetaceae</taxon>
        <taxon>Streptomyces</taxon>
    </lineage>
</organism>